<organism evidence="2 3">
    <name type="scientific">Streptomyces alanosinicus</name>
    <dbReference type="NCBI Taxonomy" id="68171"/>
    <lineage>
        <taxon>Bacteria</taxon>
        <taxon>Bacillati</taxon>
        <taxon>Actinomycetota</taxon>
        <taxon>Actinomycetes</taxon>
        <taxon>Kitasatosporales</taxon>
        <taxon>Streptomycetaceae</taxon>
        <taxon>Streptomyces</taxon>
    </lineage>
</organism>
<feature type="region of interest" description="Disordered" evidence="1">
    <location>
        <begin position="1"/>
        <end position="58"/>
    </location>
</feature>
<comment type="caution">
    <text evidence="2">The sequence shown here is derived from an EMBL/GenBank/DDBJ whole genome shotgun (WGS) entry which is preliminary data.</text>
</comment>
<evidence type="ECO:0000256" key="1">
    <source>
        <dbReference type="SAM" id="MobiDB-lite"/>
    </source>
</evidence>
<keyword evidence="3" id="KW-1185">Reference proteome</keyword>
<reference evidence="2" key="1">
    <citation type="journal article" date="2014" name="Int. J. Syst. Evol. Microbiol.">
        <title>Complete genome sequence of Corynebacterium casei LMG S-19264T (=DSM 44701T), isolated from a smear-ripened cheese.</title>
        <authorList>
            <consortium name="US DOE Joint Genome Institute (JGI-PGF)"/>
            <person name="Walter F."/>
            <person name="Albersmeier A."/>
            <person name="Kalinowski J."/>
            <person name="Ruckert C."/>
        </authorList>
    </citation>
    <scope>NUCLEOTIDE SEQUENCE</scope>
    <source>
        <strain evidence="2">JCM 4714</strain>
    </source>
</reference>
<accession>A0A919CZP0</accession>
<evidence type="ECO:0000313" key="2">
    <source>
        <dbReference type="EMBL" id="GHD99351.1"/>
    </source>
</evidence>
<reference evidence="2" key="2">
    <citation type="submission" date="2020-09" db="EMBL/GenBank/DDBJ databases">
        <authorList>
            <person name="Sun Q."/>
            <person name="Ohkuma M."/>
        </authorList>
    </citation>
    <scope>NUCLEOTIDE SEQUENCE</scope>
    <source>
        <strain evidence="2">JCM 4714</strain>
    </source>
</reference>
<evidence type="ECO:0000313" key="3">
    <source>
        <dbReference type="Proteomes" id="UP000655443"/>
    </source>
</evidence>
<protein>
    <submittedName>
        <fullName evidence="2">Uncharacterized protein</fullName>
    </submittedName>
</protein>
<sequence length="134" mass="13448">MGSLVRAPGGLAPLTDPFGARPDGLGCRAPIRRTESGTPPEAAHGYSPGRVGGNDVHMGSLVRAPGGLAPLTDPFGARPDGLGCRAPIRRTESGTPPEAAHGYSPGRMGGEPRDPGPPGRTPDELAAMILGGAV</sequence>
<feature type="region of interest" description="Disordered" evidence="1">
    <location>
        <begin position="70"/>
        <end position="124"/>
    </location>
</feature>
<dbReference type="Proteomes" id="UP000655443">
    <property type="component" value="Unassembled WGS sequence"/>
</dbReference>
<dbReference type="EMBL" id="BMVG01000001">
    <property type="protein sequence ID" value="GHD99351.1"/>
    <property type="molecule type" value="Genomic_DNA"/>
</dbReference>
<gene>
    <name evidence="2" type="ORF">GCM10010339_10310</name>
</gene>
<dbReference type="AlphaFoldDB" id="A0A919CZP0"/>
<name>A0A919CZP0_9ACTN</name>
<proteinExistence type="predicted"/>